<sequence>MSCEVDELFQGCNVVLIFVGLAAVGLAGSQFSDVQLNTYRNIDLRLLNWVHALTGSIGIYSSVRNHGIAVAKVLCLVSLVIGTATAVFYGFTTYHIVKVHDNLASTTVPPGVTIAPIDGFDNNYAARVVISALMIVLSEAVYPMQSREQVLAIRRSNVTLASVALIKLFLGVGVLGLSVFVEYEHEKIATDSCTWCIKIALEHIAAMLAIVSSAAEILASRGNWSSSSQYIIVIAHGVLIGCFGLLFFLCALSSAIVGSCLQIDLAVVNSSGLEEKTFLFRFLALLHIFWGSALLALCVLGLIDVSWRGEFLGADLLWMVVLFCSTAILGFSNHRTLVSTQLVMNLACLGIAIEKMCASINLIYQFSSYVVYVRGDNHIYISQIVLISVQTGVRFCAARKRVTSSAQLCQAVAIERGCTVMLEHISVLWSCLNWLLRRIRVGKMAIQRGLLPFRLKKVPSMIHISQVPLEIPFFRLGNGPLALVAFIVQVCFHMWQTAQFFKKSTIRRTSLSISASLRETL</sequence>
<feature type="transmembrane region" description="Helical" evidence="1">
    <location>
        <begin position="70"/>
        <end position="91"/>
    </location>
</feature>
<evidence type="ECO:0000256" key="1">
    <source>
        <dbReference type="SAM" id="Phobius"/>
    </source>
</evidence>
<evidence type="ECO:0000313" key="2">
    <source>
        <dbReference type="EMBL" id="VDL81816.1"/>
    </source>
</evidence>
<evidence type="ECO:0000313" key="4">
    <source>
        <dbReference type="WBParaSite" id="NBR_0001809401-mRNA-1"/>
    </source>
</evidence>
<dbReference type="EMBL" id="UYSL01023172">
    <property type="protein sequence ID" value="VDL81816.1"/>
    <property type="molecule type" value="Genomic_DNA"/>
</dbReference>
<proteinExistence type="predicted"/>
<feature type="transmembrane region" description="Helical" evidence="1">
    <location>
        <begin position="343"/>
        <end position="364"/>
    </location>
</feature>
<keyword evidence="1" id="KW-0472">Membrane</keyword>
<evidence type="ECO:0000313" key="3">
    <source>
        <dbReference type="Proteomes" id="UP000271162"/>
    </source>
</evidence>
<gene>
    <name evidence="2" type="ORF">NBR_LOCUS18095</name>
</gene>
<keyword evidence="1" id="KW-0812">Transmembrane</keyword>
<organism evidence="4">
    <name type="scientific">Nippostrongylus brasiliensis</name>
    <name type="common">Rat hookworm</name>
    <dbReference type="NCBI Taxonomy" id="27835"/>
    <lineage>
        <taxon>Eukaryota</taxon>
        <taxon>Metazoa</taxon>
        <taxon>Ecdysozoa</taxon>
        <taxon>Nematoda</taxon>
        <taxon>Chromadorea</taxon>
        <taxon>Rhabditida</taxon>
        <taxon>Rhabditina</taxon>
        <taxon>Rhabditomorpha</taxon>
        <taxon>Strongyloidea</taxon>
        <taxon>Heligmosomidae</taxon>
        <taxon>Nippostrongylus</taxon>
    </lineage>
</organism>
<feature type="transmembrane region" description="Helical" evidence="1">
    <location>
        <begin position="312"/>
        <end position="331"/>
    </location>
</feature>
<reference evidence="2 3" key="2">
    <citation type="submission" date="2018-11" db="EMBL/GenBank/DDBJ databases">
        <authorList>
            <consortium name="Pathogen Informatics"/>
        </authorList>
    </citation>
    <scope>NUCLEOTIDE SEQUENCE [LARGE SCALE GENOMIC DNA]</scope>
</reference>
<feature type="transmembrane region" description="Helical" evidence="1">
    <location>
        <begin position="124"/>
        <end position="144"/>
    </location>
</feature>
<dbReference type="AlphaFoldDB" id="A0A0N4YLU0"/>
<keyword evidence="3" id="KW-1185">Reference proteome</keyword>
<dbReference type="Proteomes" id="UP000271162">
    <property type="component" value="Unassembled WGS sequence"/>
</dbReference>
<dbReference type="WBParaSite" id="NBR_0001809401-mRNA-1">
    <property type="protein sequence ID" value="NBR_0001809401-mRNA-1"/>
    <property type="gene ID" value="NBR_0001809401"/>
</dbReference>
<feature type="transmembrane region" description="Helical" evidence="1">
    <location>
        <begin position="46"/>
        <end position="63"/>
    </location>
</feature>
<protein>
    <submittedName>
        <fullName evidence="4">Ammonium_transp domain-containing protein</fullName>
    </submittedName>
</protein>
<feature type="transmembrane region" description="Helical" evidence="1">
    <location>
        <begin position="156"/>
        <end position="180"/>
    </location>
</feature>
<feature type="transmembrane region" description="Helical" evidence="1">
    <location>
        <begin position="231"/>
        <end position="258"/>
    </location>
</feature>
<feature type="transmembrane region" description="Helical" evidence="1">
    <location>
        <begin position="12"/>
        <end position="31"/>
    </location>
</feature>
<name>A0A0N4YLU0_NIPBR</name>
<feature type="transmembrane region" description="Helical" evidence="1">
    <location>
        <begin position="278"/>
        <end position="300"/>
    </location>
</feature>
<keyword evidence="1" id="KW-1133">Transmembrane helix</keyword>
<reference evidence="4" key="1">
    <citation type="submission" date="2017-02" db="UniProtKB">
        <authorList>
            <consortium name="WormBaseParasite"/>
        </authorList>
    </citation>
    <scope>IDENTIFICATION</scope>
</reference>
<accession>A0A0N4YLU0</accession>